<sequence length="94" mass="10085">MRETYDASTLMYVSNEKRRGGSEPISVAFLQRGIHALVEGSYVDPCAISRRRYFHGHLLVLPPGADGCSSAGPTFSASRGARRGAGQCIRGGSR</sequence>
<keyword evidence="3" id="KW-1185">Reference proteome</keyword>
<reference evidence="3" key="1">
    <citation type="submission" date="2015-10" db="EMBL/GenBank/DDBJ databases">
        <authorList>
            <person name="Luecker S."/>
            <person name="Luecker S."/>
        </authorList>
    </citation>
    <scope>NUCLEOTIDE SEQUENCE [LARGE SCALE GENOMIC DNA]</scope>
</reference>
<accession>A0A0S4LDT1</accession>
<dbReference type="AlphaFoldDB" id="A0A0S4LDT1"/>
<organism evidence="2 3">
    <name type="scientific">Candidatus Nitrospira nitrificans</name>
    <dbReference type="NCBI Taxonomy" id="1742973"/>
    <lineage>
        <taxon>Bacteria</taxon>
        <taxon>Pseudomonadati</taxon>
        <taxon>Nitrospirota</taxon>
        <taxon>Nitrospiria</taxon>
        <taxon>Nitrospirales</taxon>
        <taxon>Nitrospiraceae</taxon>
        <taxon>Nitrospira</taxon>
    </lineage>
</organism>
<evidence type="ECO:0000313" key="3">
    <source>
        <dbReference type="Proteomes" id="UP000198736"/>
    </source>
</evidence>
<feature type="region of interest" description="Disordered" evidence="1">
    <location>
        <begin position="71"/>
        <end position="94"/>
    </location>
</feature>
<protein>
    <submittedName>
        <fullName evidence="2">Uncharacterized protein</fullName>
    </submittedName>
</protein>
<dbReference type="EMBL" id="CZPZ01000012">
    <property type="protein sequence ID" value="CUS35779.1"/>
    <property type="molecule type" value="Genomic_DNA"/>
</dbReference>
<dbReference type="Proteomes" id="UP000198736">
    <property type="component" value="Unassembled WGS sequence"/>
</dbReference>
<name>A0A0S4LDT1_9BACT</name>
<proteinExistence type="predicted"/>
<evidence type="ECO:0000313" key="2">
    <source>
        <dbReference type="EMBL" id="CUS35779.1"/>
    </source>
</evidence>
<evidence type="ECO:0000256" key="1">
    <source>
        <dbReference type="SAM" id="MobiDB-lite"/>
    </source>
</evidence>
<gene>
    <name evidence="2" type="ORF">COMA2_20438</name>
</gene>
<dbReference type="STRING" id="1742973.COMA2_20438"/>